<dbReference type="AlphaFoldDB" id="A0A415G482"/>
<name>A0A415G482_9FIRM</name>
<protein>
    <submittedName>
        <fullName evidence="2">DUF4065 domain-containing protein</fullName>
    </submittedName>
</protein>
<dbReference type="EMBL" id="QRNJ01000068">
    <property type="protein sequence ID" value="RHK35112.1"/>
    <property type="molecule type" value="Genomic_DNA"/>
</dbReference>
<evidence type="ECO:0000259" key="1">
    <source>
        <dbReference type="Pfam" id="PF13274"/>
    </source>
</evidence>
<dbReference type="RefSeq" id="WP_118315080.1">
    <property type="nucleotide sequence ID" value="NZ_QRNJ01000068.1"/>
</dbReference>
<gene>
    <name evidence="2" type="ORF">DW068_13895</name>
</gene>
<dbReference type="Pfam" id="PF13274">
    <property type="entry name" value="SocA_Panacea"/>
    <property type="match status" value="1"/>
</dbReference>
<evidence type="ECO:0000313" key="3">
    <source>
        <dbReference type="Proteomes" id="UP000283497"/>
    </source>
</evidence>
<feature type="domain" description="Antitoxin SocA-like Panacea" evidence="1">
    <location>
        <begin position="28"/>
        <end position="76"/>
    </location>
</feature>
<accession>A0A415G482</accession>
<evidence type="ECO:0000313" key="2">
    <source>
        <dbReference type="EMBL" id="RHK35112.1"/>
    </source>
</evidence>
<organism evidence="2 3">
    <name type="scientific">Anaerobutyricum hallii</name>
    <dbReference type="NCBI Taxonomy" id="39488"/>
    <lineage>
        <taxon>Bacteria</taxon>
        <taxon>Bacillati</taxon>
        <taxon>Bacillota</taxon>
        <taxon>Clostridia</taxon>
        <taxon>Lachnospirales</taxon>
        <taxon>Lachnospiraceae</taxon>
        <taxon>Anaerobutyricum</taxon>
    </lineage>
</organism>
<sequence length="82" mass="9644">MTYQATDIAKYIINKCTIEKHAISNLQLQEILYYIQKKFLEIGLKAFEDDFEAWPSGPVIPEVYYIYCGFGALDIRMKYDIH</sequence>
<reference evidence="2 3" key="1">
    <citation type="submission" date="2018-08" db="EMBL/GenBank/DDBJ databases">
        <title>A genome reference for cultivated species of the human gut microbiota.</title>
        <authorList>
            <person name="Zou Y."/>
            <person name="Xue W."/>
            <person name="Luo G."/>
        </authorList>
    </citation>
    <scope>NUCLEOTIDE SEQUENCE [LARGE SCALE GENOMIC DNA]</scope>
    <source>
        <strain evidence="2 3">AF45-14BH</strain>
    </source>
</reference>
<proteinExistence type="predicted"/>
<dbReference type="Proteomes" id="UP000283497">
    <property type="component" value="Unassembled WGS sequence"/>
</dbReference>
<dbReference type="InterPro" id="IPR025272">
    <property type="entry name" value="SocA_Panacea"/>
</dbReference>
<comment type="caution">
    <text evidence="2">The sequence shown here is derived from an EMBL/GenBank/DDBJ whole genome shotgun (WGS) entry which is preliminary data.</text>
</comment>